<dbReference type="PANTHER" id="PTHR47892">
    <property type="entry name" value="UNIVERSAL STRESS PROTEIN E"/>
    <property type="match status" value="1"/>
</dbReference>
<evidence type="ECO:0000256" key="4">
    <source>
        <dbReference type="ARBA" id="ARBA00037131"/>
    </source>
</evidence>
<reference evidence="6 7" key="1">
    <citation type="journal article" date="2015" name="Genome Announc.">
        <title>Draft Genome Sequences of Marine Isolates of Thalassomonas viridans and Thalassomonas actiniarum.</title>
        <authorList>
            <person name="Olonade I."/>
            <person name="van Zyl L.J."/>
            <person name="Trindade M."/>
        </authorList>
    </citation>
    <scope>NUCLEOTIDE SEQUENCE [LARGE SCALE GENOMIC DNA]</scope>
    <source>
        <strain evidence="6 7">A5K-106</strain>
    </source>
</reference>
<gene>
    <name evidence="6" type="ORF">SG35_030135</name>
</gene>
<feature type="domain" description="UspA" evidence="5">
    <location>
        <begin position="172"/>
        <end position="282"/>
    </location>
</feature>
<name>A0AAE9YWY7_9GAMM</name>
<reference evidence="6 7" key="2">
    <citation type="journal article" date="2022" name="Mar. Drugs">
        <title>Bioassay-Guided Fractionation Leads to the Detection of Cholic Acid Generated by the Rare Thalassomonas sp.</title>
        <authorList>
            <person name="Pheiffer F."/>
            <person name="Schneider Y.K."/>
            <person name="Hansen E.H."/>
            <person name="Andersen J.H."/>
            <person name="Isaksson J."/>
            <person name="Busche T."/>
            <person name="R C."/>
            <person name="Kalinowski J."/>
            <person name="Zyl L.V."/>
            <person name="Trindade M."/>
        </authorList>
    </citation>
    <scope>NUCLEOTIDE SEQUENCE [LARGE SCALE GENOMIC DNA]</scope>
    <source>
        <strain evidence="6 7">A5K-106</strain>
    </source>
</reference>
<dbReference type="Gene3D" id="3.40.50.12370">
    <property type="match status" value="1"/>
</dbReference>
<proteinExistence type="inferred from homology"/>
<evidence type="ECO:0000313" key="6">
    <source>
        <dbReference type="EMBL" id="WDE02665.1"/>
    </source>
</evidence>
<dbReference type="KEGG" id="tact:SG35_030135"/>
<dbReference type="InterPro" id="IPR006016">
    <property type="entry name" value="UspA"/>
</dbReference>
<keyword evidence="3" id="KW-0963">Cytoplasm</keyword>
<dbReference type="GO" id="GO:0005737">
    <property type="term" value="C:cytoplasm"/>
    <property type="evidence" value="ECO:0007669"/>
    <property type="project" value="UniProtKB-SubCell"/>
</dbReference>
<protein>
    <submittedName>
        <fullName evidence="6">Universal stress protein</fullName>
    </submittedName>
</protein>
<evidence type="ECO:0000313" key="7">
    <source>
        <dbReference type="Proteomes" id="UP000032568"/>
    </source>
</evidence>
<comment type="similarity">
    <text evidence="2">Belongs to the universal stress protein A family.</text>
</comment>
<dbReference type="Proteomes" id="UP000032568">
    <property type="component" value="Chromosome pTact"/>
</dbReference>
<dbReference type="RefSeq" id="WP_044835641.1">
    <property type="nucleotide sequence ID" value="NZ_CP059736.1"/>
</dbReference>
<dbReference type="PANTHER" id="PTHR47892:SF1">
    <property type="entry name" value="UNIVERSAL STRESS PROTEIN E"/>
    <property type="match status" value="1"/>
</dbReference>
<dbReference type="EMBL" id="CP059736">
    <property type="protein sequence ID" value="WDE02665.1"/>
    <property type="molecule type" value="Genomic_DNA"/>
</dbReference>
<evidence type="ECO:0000256" key="2">
    <source>
        <dbReference type="ARBA" id="ARBA00008791"/>
    </source>
</evidence>
<evidence type="ECO:0000259" key="5">
    <source>
        <dbReference type="Pfam" id="PF00582"/>
    </source>
</evidence>
<dbReference type="Pfam" id="PF00582">
    <property type="entry name" value="Usp"/>
    <property type="match status" value="2"/>
</dbReference>
<feature type="domain" description="UspA" evidence="5">
    <location>
        <begin position="1"/>
        <end position="129"/>
    </location>
</feature>
<sequence length="286" mass="32381">MVKNVLVIADIEDDETFALEKAYDLSLPIGTRLEIIKFIHCGENSQLTVAQQMEQARELLAKNIQKIFRDTSEITSKVVNSDNIADWVLEHCRQKSVDLVVKTRHRTESLFHTPTDWQLLRQLPCPILIASHIKWKPEANILLSLDLSTDESQHQQLNKSVLGWGNFWSLAYDHQLHAAYSIPIAKPLLELELVDRHEIEQKKSPKAKEKMAALLAEFEMDTVPGHIGSGPPEKTIPHLAGELHCDLVIMGCMGHHGISSYFHGNTTEKVLHNLRADCLVVKLEQD</sequence>
<dbReference type="PRINTS" id="PR01438">
    <property type="entry name" value="UNVRSLSTRESS"/>
</dbReference>
<comment type="function">
    <text evidence="4">Required for resistance to DNA-damaging agents.</text>
</comment>
<dbReference type="InterPro" id="IPR006015">
    <property type="entry name" value="Universal_stress_UspA"/>
</dbReference>
<dbReference type="SUPFAM" id="SSF52402">
    <property type="entry name" value="Adenine nucleotide alpha hydrolases-like"/>
    <property type="match status" value="2"/>
</dbReference>
<dbReference type="AlphaFoldDB" id="A0AAE9YWY7"/>
<accession>A0AAE9YWY7</accession>
<organism evidence="6 7">
    <name type="scientific">Thalassomonas actiniarum</name>
    <dbReference type="NCBI Taxonomy" id="485447"/>
    <lineage>
        <taxon>Bacteria</taxon>
        <taxon>Pseudomonadati</taxon>
        <taxon>Pseudomonadota</taxon>
        <taxon>Gammaproteobacteria</taxon>
        <taxon>Alteromonadales</taxon>
        <taxon>Colwelliaceae</taxon>
        <taxon>Thalassomonas</taxon>
    </lineage>
</organism>
<keyword evidence="7" id="KW-1185">Reference proteome</keyword>
<evidence type="ECO:0000256" key="3">
    <source>
        <dbReference type="ARBA" id="ARBA00022490"/>
    </source>
</evidence>
<evidence type="ECO:0000256" key="1">
    <source>
        <dbReference type="ARBA" id="ARBA00004496"/>
    </source>
</evidence>
<comment type="subcellular location">
    <subcellularLocation>
        <location evidence="1">Cytoplasm</location>
    </subcellularLocation>
</comment>